<proteinExistence type="predicted"/>
<evidence type="ECO:0000256" key="1">
    <source>
        <dbReference type="SAM" id="MobiDB-lite"/>
    </source>
</evidence>
<reference evidence="2 3" key="1">
    <citation type="submission" date="2020-08" db="EMBL/GenBank/DDBJ databases">
        <title>Genomic Encyclopedia of Type Strains, Phase IV (KMG-IV): sequencing the most valuable type-strain genomes for metagenomic binning, comparative biology and taxonomic classification.</title>
        <authorList>
            <person name="Goeker M."/>
        </authorList>
    </citation>
    <scope>NUCLEOTIDE SEQUENCE [LARGE SCALE GENOMIC DNA]</scope>
    <source>
        <strain evidence="2 3">DSM 45385</strain>
    </source>
</reference>
<sequence>MRAGHISGDAVEQARQAELEEGVEVERAGWDPGEERLR</sequence>
<keyword evidence="3" id="KW-1185">Reference proteome</keyword>
<dbReference type="Proteomes" id="UP000568380">
    <property type="component" value="Unassembled WGS sequence"/>
</dbReference>
<name>A0A7W8EGN7_9ACTN</name>
<dbReference type="EMBL" id="JACHIN010000005">
    <property type="protein sequence ID" value="MBB5078789.1"/>
    <property type="molecule type" value="Genomic_DNA"/>
</dbReference>
<organism evidence="2 3">
    <name type="scientific">Nonomuraea endophytica</name>
    <dbReference type="NCBI Taxonomy" id="714136"/>
    <lineage>
        <taxon>Bacteria</taxon>
        <taxon>Bacillati</taxon>
        <taxon>Actinomycetota</taxon>
        <taxon>Actinomycetes</taxon>
        <taxon>Streptosporangiales</taxon>
        <taxon>Streptosporangiaceae</taxon>
        <taxon>Nonomuraea</taxon>
    </lineage>
</organism>
<feature type="compositionally biased region" description="Basic and acidic residues" evidence="1">
    <location>
        <begin position="24"/>
        <end position="38"/>
    </location>
</feature>
<protein>
    <submittedName>
        <fullName evidence="2">Uncharacterized protein</fullName>
    </submittedName>
</protein>
<comment type="caution">
    <text evidence="2">The sequence shown here is derived from an EMBL/GenBank/DDBJ whole genome shotgun (WGS) entry which is preliminary data.</text>
</comment>
<evidence type="ECO:0000313" key="3">
    <source>
        <dbReference type="Proteomes" id="UP000568380"/>
    </source>
</evidence>
<gene>
    <name evidence="2" type="ORF">HNR40_004275</name>
</gene>
<evidence type="ECO:0000313" key="2">
    <source>
        <dbReference type="EMBL" id="MBB5078789.1"/>
    </source>
</evidence>
<dbReference type="AlphaFoldDB" id="A0A7W8EGN7"/>
<feature type="region of interest" description="Disordered" evidence="1">
    <location>
        <begin position="1"/>
        <end position="38"/>
    </location>
</feature>
<accession>A0A7W8EGN7</accession>